<dbReference type="InterPro" id="IPR043990">
    <property type="entry name" value="AC_1"/>
</dbReference>
<accession>A0ABU1CBX1</accession>
<evidence type="ECO:0000256" key="1">
    <source>
        <dbReference type="SAM" id="SignalP"/>
    </source>
</evidence>
<dbReference type="CDD" id="cd01344">
    <property type="entry name" value="PL2_Passenger_AT"/>
    <property type="match status" value="1"/>
</dbReference>
<dbReference type="Gene3D" id="2.160.20.20">
    <property type="match status" value="2"/>
</dbReference>
<dbReference type="Proteomes" id="UP001233535">
    <property type="component" value="Unassembled WGS sequence"/>
</dbReference>
<feature type="chain" id="PRO_5045960186" evidence="1">
    <location>
        <begin position="29"/>
        <end position="1255"/>
    </location>
</feature>
<protein>
    <submittedName>
        <fullName evidence="3">Autotransporter outer membrane beta-barrel domain-containing protein</fullName>
    </submittedName>
</protein>
<dbReference type="EMBL" id="JARUHG010000001">
    <property type="protein sequence ID" value="MDR0182686.1"/>
    <property type="molecule type" value="Genomic_DNA"/>
</dbReference>
<evidence type="ECO:0000313" key="3">
    <source>
        <dbReference type="EMBL" id="MDR0182686.1"/>
    </source>
</evidence>
<dbReference type="Gene3D" id="2.40.128.130">
    <property type="entry name" value="Autotransporter beta-domain"/>
    <property type="match status" value="1"/>
</dbReference>
<dbReference type="InterPro" id="IPR011050">
    <property type="entry name" value="Pectin_lyase_fold/virulence"/>
</dbReference>
<evidence type="ECO:0000313" key="4">
    <source>
        <dbReference type="Proteomes" id="UP001233535"/>
    </source>
</evidence>
<dbReference type="SUPFAM" id="SSF51126">
    <property type="entry name" value="Pectin lyase-like"/>
    <property type="match status" value="2"/>
</dbReference>
<dbReference type="Pfam" id="PF03797">
    <property type="entry name" value="Autotransporter"/>
    <property type="match status" value="1"/>
</dbReference>
<feature type="signal peptide" evidence="1">
    <location>
        <begin position="1"/>
        <end position="28"/>
    </location>
</feature>
<reference evidence="3 4" key="1">
    <citation type="submission" date="2023-04" db="EMBL/GenBank/DDBJ databases">
        <title>Lysobacter sp. strain UC isolated from soil sample.</title>
        <authorList>
            <person name="Choksket S."/>
            <person name="Harshvardhan F."/>
            <person name="Rana R."/>
            <person name="Patil P.B."/>
            <person name="Korpole S."/>
        </authorList>
    </citation>
    <scope>NUCLEOTIDE SEQUENCE [LARGE SCALE GENOMIC DNA]</scope>
    <source>
        <strain evidence="3 4">UC</strain>
    </source>
</reference>
<name>A0ABU1CBX1_9GAMM</name>
<dbReference type="InterPro" id="IPR036709">
    <property type="entry name" value="Autotransporte_beta_dom_sf"/>
</dbReference>
<dbReference type="RefSeq" id="WP_309261802.1">
    <property type="nucleotide sequence ID" value="NZ_JARUHG010000001.1"/>
</dbReference>
<organism evidence="3 4">
    <name type="scientific">Lysobacter arvi</name>
    <dbReference type="NCBI Taxonomy" id="3038776"/>
    <lineage>
        <taxon>Bacteria</taxon>
        <taxon>Pseudomonadati</taxon>
        <taxon>Pseudomonadota</taxon>
        <taxon>Gammaproteobacteria</taxon>
        <taxon>Lysobacterales</taxon>
        <taxon>Lysobacteraceae</taxon>
        <taxon>Lysobacter</taxon>
    </lineage>
</organism>
<dbReference type="PANTHER" id="PTHR12338:SF5">
    <property type="entry name" value="ANTIGEN 43-RELATED"/>
    <property type="match status" value="1"/>
</dbReference>
<gene>
    <name evidence="3" type="ORF">P8609_06840</name>
</gene>
<keyword evidence="4" id="KW-1185">Reference proteome</keyword>
<dbReference type="PROSITE" id="PS51208">
    <property type="entry name" value="AUTOTRANSPORTER"/>
    <property type="match status" value="1"/>
</dbReference>
<dbReference type="SMART" id="SM00869">
    <property type="entry name" value="Autotransporter"/>
    <property type="match status" value="1"/>
</dbReference>
<feature type="domain" description="Autotransporter" evidence="2">
    <location>
        <begin position="978"/>
        <end position="1255"/>
    </location>
</feature>
<dbReference type="NCBIfam" id="TIGR01414">
    <property type="entry name" value="autotrans_barl"/>
    <property type="match status" value="1"/>
</dbReference>
<sequence length="1255" mass="125797">MKLHSLRQRPLALALHLAAAISAPAVHAEQLIAAGTTPASAEVDGKTFDTGVASDINGIAILAVSNGHVSGSNVIARSGGEGVASVMAVEDGSTIDLRNSEITASGASSVAALAADGGALTLIDSKVNATNADAVSVGALDGSVSIEGGSVRSAQGTAILGMGADALVSVQGSTISGSGDGRAVVASVDGARVVLAGGSIESNGSNNASVLQATGEGSRIEASDVAIEAHGSGTTEEANAVALALSGGQVTLQGGTVHTYGSNAVGVWSEGAGSRVVASGNTITTAGPSAIAVLARDEGAVAIEKATISTTGLDAHGIQALQGGTVAANGTSVSTSASSAHGLYAEQSSTIHFDGGSVATQADHAAGVVSLDSSIVTLQGTKVSTEGVLADAIDVGGKATVNATDVSLATRNDEAYGVYAHDGGSAVLNNVSISTHGARADGVGSLNPDSNVAITGGSVTTEGEAARGLGAYLSGTVSANDLAVTTRGSQAAAASAHGSGSRIDVDGSTLVTEGAQANGVIASTSGQVHVRASTVSTGGDGAYGLSAIGENSVVEADGVNVKVSGADTFGALAVSGGTVRISNGSRIENTGVTAQSHAAGAFIHDPNAPTATFEATDSALISANGLGVAVTSGASARLTNTSVEAKRHAVGYEAAQAKPDGSASISVDGGSLHSGEATVGVVSGKGTVTLANGVQITADNGVLAQVNPSASLTLNLNNVQVTGDLVAAPPATLDFNLAAGSALTGTATNAGNATIDATSLWTIDGNSVVASMRNGGSIAFTSPAGGGFKRLYVGGDYVGEGGRLVLNSALGGDLSATDKLVVHGNTTGSTAISVNNVGGAGALTSNGIQVVQVDGASDGTFALANRATAGAYEYLLYKGGKTNPTDGDWYLRSEAAPVVPVDPVTPVDPAPPVDPVVPIDPIAPADQTPVEPEAPQPSAPLYRPEPAAYLANQAAAVGMFEHSMHDRMGEANLGKRGDDGRTSAAWVRVVRNQIDGTTGEGQLDAGTDASVLQIGGEIARWNDDSRFHIGLMGGTGRANTEVASTLLDWRAKGKVIGYNLGVYGTWFANASDATGLYLDGWLQYGRYDNKVQGDYLAEERYDASTWAGSIEAGYAIALNEGGKSRFFIEPQAQAIFTDYSMSRHVENNGTRIDDVDAGGLTTRLGVRFYGHAASAQANIVQPFVTVNWWHDDDRNRMSFNTTTLELELPRDRYEAKLGLQGQLGGGWTGWGNLGLVYGAGDYRDVTGQLGLNYRW</sequence>
<evidence type="ECO:0000259" key="2">
    <source>
        <dbReference type="PROSITE" id="PS51208"/>
    </source>
</evidence>
<dbReference type="SUPFAM" id="SSF103515">
    <property type="entry name" value="Autotransporter"/>
    <property type="match status" value="1"/>
</dbReference>
<keyword evidence="1" id="KW-0732">Signal</keyword>
<comment type="caution">
    <text evidence="3">The sequence shown here is derived from an EMBL/GenBank/DDBJ whole genome shotgun (WGS) entry which is preliminary data.</text>
</comment>
<dbReference type="InterPro" id="IPR012332">
    <property type="entry name" value="Autotransporter_pectin_lyase_C"/>
</dbReference>
<proteinExistence type="predicted"/>
<dbReference type="Pfam" id="PF18883">
    <property type="entry name" value="AC_1"/>
    <property type="match status" value="1"/>
</dbReference>
<dbReference type="InterPro" id="IPR006315">
    <property type="entry name" value="OM_autotransptr_brl_dom"/>
</dbReference>
<dbReference type="InterPro" id="IPR005546">
    <property type="entry name" value="Autotransporte_beta"/>
</dbReference>
<dbReference type="PANTHER" id="PTHR12338">
    <property type="entry name" value="AUTOTRANSPORTER"/>
    <property type="match status" value="1"/>
</dbReference>
<dbReference type="InterPro" id="IPR050909">
    <property type="entry name" value="Bact_Autotransporter_VF"/>
</dbReference>